<keyword evidence="2" id="KW-1185">Reference proteome</keyword>
<dbReference type="EMBL" id="JAPDRQ010000029">
    <property type="protein sequence ID" value="KAJ9660682.1"/>
    <property type="molecule type" value="Genomic_DNA"/>
</dbReference>
<proteinExistence type="predicted"/>
<gene>
    <name evidence="1" type="primary">TOM40</name>
    <name evidence="1" type="ORF">H2198_002425</name>
</gene>
<evidence type="ECO:0000313" key="1">
    <source>
        <dbReference type="EMBL" id="KAJ9660682.1"/>
    </source>
</evidence>
<name>A0ACC3AE94_9EURO</name>
<sequence>MASVTVDEPVTSPLSFLTDNVISAVINDTYTNLSERRKLLGLSNPGKVEDISSEVQREVLLTNYMFSGLRCDLQKLFSLSPVFRMQHGFAMGSNVLPPWQLLAMYGNSKMLLQGTFSSDQSVSAMGNIRWTPKWVTKTQTQIDPRSPQTMLQIENEYNGDDFNASLKAINPSILEGGITGIMIGDYMQSITPSLSLGLEGVWQRQSLGQKPETALSYAARYRSTDWIASAQLHATGTLGASYWRRLSEKVEAGVDCQLQFAPGMGGAGMFGGIRKEGQTTVGVKYNFATSVYRAQIDSNGKVGCVLEKRVAPAITFNFAAEIDQWKNTHKLGLGVSLEGAPEELEQQMQRTEMQNEMPPPN</sequence>
<accession>A0ACC3AE94</accession>
<protein>
    <submittedName>
        <fullName evidence="1">Translocase of outer mitochondrial membrane</fullName>
    </submittedName>
</protein>
<evidence type="ECO:0000313" key="2">
    <source>
        <dbReference type="Proteomes" id="UP001172386"/>
    </source>
</evidence>
<reference evidence="1" key="1">
    <citation type="submission" date="2022-10" db="EMBL/GenBank/DDBJ databases">
        <title>Culturing micro-colonial fungi from biological soil crusts in the Mojave desert and describing Neophaeococcomyces mojavensis, and introducing the new genera and species Taxawa tesnikishii.</title>
        <authorList>
            <person name="Kurbessoian T."/>
            <person name="Stajich J.E."/>
        </authorList>
    </citation>
    <scope>NUCLEOTIDE SEQUENCE</scope>
    <source>
        <strain evidence="1">JES_112</strain>
    </source>
</reference>
<organism evidence="1 2">
    <name type="scientific">Neophaeococcomyces mojaviensis</name>
    <dbReference type="NCBI Taxonomy" id="3383035"/>
    <lineage>
        <taxon>Eukaryota</taxon>
        <taxon>Fungi</taxon>
        <taxon>Dikarya</taxon>
        <taxon>Ascomycota</taxon>
        <taxon>Pezizomycotina</taxon>
        <taxon>Eurotiomycetes</taxon>
        <taxon>Chaetothyriomycetidae</taxon>
        <taxon>Chaetothyriales</taxon>
        <taxon>Chaetothyriales incertae sedis</taxon>
        <taxon>Neophaeococcomyces</taxon>
    </lineage>
</organism>
<comment type="caution">
    <text evidence="1">The sequence shown here is derived from an EMBL/GenBank/DDBJ whole genome shotgun (WGS) entry which is preliminary data.</text>
</comment>
<dbReference type="Proteomes" id="UP001172386">
    <property type="component" value="Unassembled WGS sequence"/>
</dbReference>